<evidence type="ECO:0000313" key="1">
    <source>
        <dbReference type="EMBL" id="TNV85198.1"/>
    </source>
</evidence>
<accession>A0A8J8P1L1</accession>
<comment type="caution">
    <text evidence="1">The sequence shown here is derived from an EMBL/GenBank/DDBJ whole genome shotgun (WGS) entry which is preliminary data.</text>
</comment>
<sequence>MSLSHKSNKKLENAMQLTSFSYPLTTTGQRRKLLITSNNVSQWRSYTQYKQQSNLQSQPTECQLNIDFLIDMTISFQLWLTNQ</sequence>
<dbReference type="Proteomes" id="UP000785679">
    <property type="component" value="Unassembled WGS sequence"/>
</dbReference>
<proteinExistence type="predicted"/>
<protein>
    <submittedName>
        <fullName evidence="1">Uncharacterized protein</fullName>
    </submittedName>
</protein>
<evidence type="ECO:0000313" key="2">
    <source>
        <dbReference type="Proteomes" id="UP000785679"/>
    </source>
</evidence>
<keyword evidence="2" id="KW-1185">Reference proteome</keyword>
<organism evidence="1 2">
    <name type="scientific">Halteria grandinella</name>
    <dbReference type="NCBI Taxonomy" id="5974"/>
    <lineage>
        <taxon>Eukaryota</taxon>
        <taxon>Sar</taxon>
        <taxon>Alveolata</taxon>
        <taxon>Ciliophora</taxon>
        <taxon>Intramacronucleata</taxon>
        <taxon>Spirotrichea</taxon>
        <taxon>Stichotrichia</taxon>
        <taxon>Sporadotrichida</taxon>
        <taxon>Halteriidae</taxon>
        <taxon>Halteria</taxon>
    </lineage>
</organism>
<reference evidence="1" key="1">
    <citation type="submission" date="2019-06" db="EMBL/GenBank/DDBJ databases">
        <authorList>
            <person name="Zheng W."/>
        </authorList>
    </citation>
    <scope>NUCLEOTIDE SEQUENCE</scope>
    <source>
        <strain evidence="1">QDHG01</strain>
    </source>
</reference>
<name>A0A8J8P1L1_HALGN</name>
<gene>
    <name evidence="1" type="ORF">FGO68_gene17075</name>
</gene>
<dbReference type="AlphaFoldDB" id="A0A8J8P1L1"/>
<dbReference type="EMBL" id="RRYP01002046">
    <property type="protein sequence ID" value="TNV85198.1"/>
    <property type="molecule type" value="Genomic_DNA"/>
</dbReference>